<feature type="transmembrane region" description="Helical" evidence="7">
    <location>
        <begin position="158"/>
        <end position="177"/>
    </location>
</feature>
<dbReference type="GeneID" id="55999362"/>
<feature type="transmembrane region" description="Helical" evidence="7">
    <location>
        <begin position="453"/>
        <end position="475"/>
    </location>
</feature>
<evidence type="ECO:0000313" key="8">
    <source>
        <dbReference type="EMBL" id="QKX64710.1"/>
    </source>
</evidence>
<feature type="transmembrane region" description="Helical" evidence="7">
    <location>
        <begin position="327"/>
        <end position="345"/>
    </location>
</feature>
<evidence type="ECO:0000256" key="3">
    <source>
        <dbReference type="ARBA" id="ARBA00022692"/>
    </source>
</evidence>
<dbReference type="KEGG" id="trg:TRUGW13939_11886"/>
<organism evidence="8 9">
    <name type="scientific">Talaromyces rugulosus</name>
    <name type="common">Penicillium rugulosum</name>
    <dbReference type="NCBI Taxonomy" id="121627"/>
    <lineage>
        <taxon>Eukaryota</taxon>
        <taxon>Fungi</taxon>
        <taxon>Dikarya</taxon>
        <taxon>Ascomycota</taxon>
        <taxon>Pezizomycotina</taxon>
        <taxon>Eurotiomycetes</taxon>
        <taxon>Eurotiomycetidae</taxon>
        <taxon>Eurotiales</taxon>
        <taxon>Trichocomaceae</taxon>
        <taxon>Talaromyces</taxon>
        <taxon>Talaromyces sect. Islandici</taxon>
    </lineage>
</organism>
<feature type="transmembrane region" description="Helical" evidence="7">
    <location>
        <begin position="487"/>
        <end position="509"/>
    </location>
</feature>
<feature type="compositionally biased region" description="Polar residues" evidence="6">
    <location>
        <begin position="7"/>
        <end position="38"/>
    </location>
</feature>
<proteinExistence type="inferred from homology"/>
<feature type="region of interest" description="Disordered" evidence="6">
    <location>
        <begin position="1"/>
        <end position="39"/>
    </location>
</feature>
<keyword evidence="3 7" id="KW-0812">Transmembrane</keyword>
<comment type="similarity">
    <text evidence="2">Belongs to the major facilitator superfamily. Proton-dependent oligopeptide transporter (POT/PTR) (TC 2.A.17) family.</text>
</comment>
<feature type="transmembrane region" description="Helical" evidence="7">
    <location>
        <begin position="101"/>
        <end position="121"/>
    </location>
</feature>
<dbReference type="OrthoDB" id="8904098at2759"/>
<keyword evidence="9" id="KW-1185">Reference proteome</keyword>
<feature type="transmembrane region" description="Helical" evidence="7">
    <location>
        <begin position="216"/>
        <end position="234"/>
    </location>
</feature>
<feature type="transmembrane region" description="Helical" evidence="7">
    <location>
        <begin position="365"/>
        <end position="381"/>
    </location>
</feature>
<evidence type="ECO:0000256" key="4">
    <source>
        <dbReference type="ARBA" id="ARBA00022989"/>
    </source>
</evidence>
<reference evidence="9" key="1">
    <citation type="submission" date="2020-06" db="EMBL/GenBank/DDBJ databases">
        <title>A chromosome-scale genome assembly of Talaromyces rugulosus W13939.</title>
        <authorList>
            <person name="Wang B."/>
            <person name="Guo L."/>
            <person name="Ye K."/>
            <person name="Wang L."/>
        </authorList>
    </citation>
    <scope>NUCLEOTIDE SEQUENCE [LARGE SCALE GENOMIC DNA]</scope>
    <source>
        <strain evidence="9">W13939</strain>
    </source>
</reference>
<keyword evidence="4 7" id="KW-1133">Transmembrane helix</keyword>
<dbReference type="Proteomes" id="UP000509510">
    <property type="component" value="Chromosome VI"/>
</dbReference>
<dbReference type="InterPro" id="IPR036259">
    <property type="entry name" value="MFS_trans_sf"/>
</dbReference>
<evidence type="ECO:0008006" key="10">
    <source>
        <dbReference type="Google" id="ProtNLM"/>
    </source>
</evidence>
<feature type="transmembrane region" description="Helical" evidence="7">
    <location>
        <begin position="402"/>
        <end position="424"/>
    </location>
</feature>
<protein>
    <recommendedName>
        <fullName evidence="10">Major facilitator superfamily (MFS) profile domain-containing protein</fullName>
    </recommendedName>
</protein>
<sequence length="536" mass="58692">MLDQEEPATSRTPLLNSSDSARHNNVYTENGDSGTEQQPLHGLRRVADSLPLNVWIIATIEACERFAFFGMAAPLQNYVQNPRDDPLLPGGIGLGQANATIVNLTFIMWCFVTPVAGAVIAEQYLGRLRTITYASVIYICGLSILVLSSLPLVHDRGLSFSGMLLSLFLIGIGTGGIKTNVNSLIAEQYTGPKEVVRVLKSGEKVVVDKDLTLQRIFTTFFIYINIGSVTSMVTTPVEKYYGFTAAFSLPLVVFLIGLVIILASKDRYVSLPPDKSLLFNAGRVLWIALKNRGNFDHARPSFQDEEDPAERLPWDDKFVDDIHNTLVASKVFVLYPFFWAAYAQYMTNFISQAATMETHGIPNDIMTVIDPVAVLIFLPTLDRLIFPFLRKMGLALVAADRVKLGFVLCGIAMLYAALVQRMIYLSPPCYDHPRSLDCFDGKMPNAISVFWQAPAYVFIAAAEAFAAVAGVEYAYAAAPKSMKSIVIALYISSASVGAILAMTVSPLTVDPKLPWMYGTLGMGVLLAGAVLWIVPV</sequence>
<feature type="transmembrane region" description="Helical" evidence="7">
    <location>
        <begin position="133"/>
        <end position="152"/>
    </location>
</feature>
<evidence type="ECO:0000256" key="7">
    <source>
        <dbReference type="SAM" id="Phobius"/>
    </source>
</evidence>
<dbReference type="Gene3D" id="1.20.1250.20">
    <property type="entry name" value="MFS general substrate transporter like domains"/>
    <property type="match status" value="1"/>
</dbReference>
<dbReference type="InterPro" id="IPR000109">
    <property type="entry name" value="POT_fam"/>
</dbReference>
<dbReference type="SUPFAM" id="SSF103473">
    <property type="entry name" value="MFS general substrate transporter"/>
    <property type="match status" value="1"/>
</dbReference>
<comment type="subcellular location">
    <subcellularLocation>
        <location evidence="1">Membrane</location>
        <topology evidence="1">Multi-pass membrane protein</topology>
    </subcellularLocation>
</comment>
<dbReference type="GO" id="GO:0022857">
    <property type="term" value="F:transmembrane transporter activity"/>
    <property type="evidence" value="ECO:0007669"/>
    <property type="project" value="InterPro"/>
</dbReference>
<evidence type="ECO:0000256" key="5">
    <source>
        <dbReference type="ARBA" id="ARBA00023136"/>
    </source>
</evidence>
<name>A0A7H8RE04_TALRU</name>
<evidence type="ECO:0000256" key="6">
    <source>
        <dbReference type="SAM" id="MobiDB-lite"/>
    </source>
</evidence>
<feature type="transmembrane region" description="Helical" evidence="7">
    <location>
        <begin position="240"/>
        <end position="263"/>
    </location>
</feature>
<keyword evidence="5 7" id="KW-0472">Membrane</keyword>
<evidence type="ECO:0000313" key="9">
    <source>
        <dbReference type="Proteomes" id="UP000509510"/>
    </source>
</evidence>
<dbReference type="PANTHER" id="PTHR11654">
    <property type="entry name" value="OLIGOPEPTIDE TRANSPORTER-RELATED"/>
    <property type="match status" value="1"/>
</dbReference>
<dbReference type="GO" id="GO:0016020">
    <property type="term" value="C:membrane"/>
    <property type="evidence" value="ECO:0007669"/>
    <property type="project" value="UniProtKB-SubCell"/>
</dbReference>
<accession>A0A7H8RE04</accession>
<dbReference type="AlphaFoldDB" id="A0A7H8RE04"/>
<dbReference type="Pfam" id="PF00854">
    <property type="entry name" value="PTR2"/>
    <property type="match status" value="1"/>
</dbReference>
<dbReference type="EMBL" id="CP055903">
    <property type="protein sequence ID" value="QKX64710.1"/>
    <property type="molecule type" value="Genomic_DNA"/>
</dbReference>
<evidence type="ECO:0000256" key="2">
    <source>
        <dbReference type="ARBA" id="ARBA00005982"/>
    </source>
</evidence>
<feature type="transmembrane region" description="Helical" evidence="7">
    <location>
        <begin position="515"/>
        <end position="534"/>
    </location>
</feature>
<gene>
    <name evidence="8" type="ORF">TRUGW13939_11886</name>
</gene>
<dbReference type="RefSeq" id="XP_035350883.1">
    <property type="nucleotide sequence ID" value="XM_035494990.1"/>
</dbReference>
<evidence type="ECO:0000256" key="1">
    <source>
        <dbReference type="ARBA" id="ARBA00004141"/>
    </source>
</evidence>